<sequence>MALRNIRKENDPCLKVVCRPVEKFDEKLGQLLDDMYDTMKQADGVGLAAPQVGIRRRAVVIDVGEGRLELVNPEFLLQEGEQQCVEGCLSFPNRWGVTHRPQHVKVRAQRRDGTFFEVDAKDFLALACCHEIDHLNGIVFLSHVEHFLTNEELQKMH</sequence>
<dbReference type="InterPro" id="IPR023635">
    <property type="entry name" value="Peptide_deformylase"/>
</dbReference>
<comment type="catalytic activity">
    <reaction evidence="3">
        <text>N-terminal N-formyl-L-methionyl-[peptide] + H2O = N-terminal L-methionyl-[peptide] + formate</text>
        <dbReference type="Rhea" id="RHEA:24420"/>
        <dbReference type="Rhea" id="RHEA-COMP:10639"/>
        <dbReference type="Rhea" id="RHEA-COMP:10640"/>
        <dbReference type="ChEBI" id="CHEBI:15377"/>
        <dbReference type="ChEBI" id="CHEBI:15740"/>
        <dbReference type="ChEBI" id="CHEBI:49298"/>
        <dbReference type="ChEBI" id="CHEBI:64731"/>
        <dbReference type="EC" id="3.5.1.88"/>
    </reaction>
</comment>
<dbReference type="NCBIfam" id="NF001159">
    <property type="entry name" value="PRK00150.1-3"/>
    <property type="match status" value="1"/>
</dbReference>
<feature type="binding site" evidence="3">
    <location>
        <position position="130"/>
    </location>
    <ligand>
        <name>Fe cation</name>
        <dbReference type="ChEBI" id="CHEBI:24875"/>
    </ligand>
</feature>
<dbReference type="KEGG" id="carl:PXC00_07295"/>
<dbReference type="GO" id="GO:0042586">
    <property type="term" value="F:peptide deformylase activity"/>
    <property type="evidence" value="ECO:0007669"/>
    <property type="project" value="UniProtKB-UniRule"/>
</dbReference>
<dbReference type="CDD" id="cd00487">
    <property type="entry name" value="Pep_deformylase"/>
    <property type="match status" value="1"/>
</dbReference>
<proteinExistence type="inferred from homology"/>
<keyword evidence="3 4" id="KW-0378">Hydrolase</keyword>
<dbReference type="Gene3D" id="3.90.45.10">
    <property type="entry name" value="Peptide deformylase"/>
    <property type="match status" value="1"/>
</dbReference>
<comment type="cofactor">
    <cofactor evidence="3">
        <name>Fe(2+)</name>
        <dbReference type="ChEBI" id="CHEBI:29033"/>
    </cofactor>
    <text evidence="3">Binds 1 Fe(2+) ion.</text>
</comment>
<protein>
    <recommendedName>
        <fullName evidence="3">Peptide deformylase</fullName>
        <shortName evidence="3">PDF</shortName>
        <ecNumber evidence="3">3.5.1.88</ecNumber>
    </recommendedName>
    <alternativeName>
        <fullName evidence="3">Polypeptide deformylase</fullName>
    </alternativeName>
</protein>
<dbReference type="NCBIfam" id="TIGR00079">
    <property type="entry name" value="pept_deformyl"/>
    <property type="match status" value="1"/>
</dbReference>
<keyword evidence="3" id="KW-0479">Metal-binding</keyword>
<reference evidence="5" key="1">
    <citation type="submission" date="2024-06" db="EMBL/GenBank/DDBJ databases">
        <title>Caproicibacterium argilliputei sp. nov, a novel caproic acid producing anaerobic bacterium isolated from pit mud.</title>
        <authorList>
            <person name="Zeng C."/>
        </authorList>
    </citation>
    <scope>NUCLEOTIDE SEQUENCE [LARGE SCALE GENOMIC DNA]</scope>
    <source>
        <strain evidence="5">ZCY20-5</strain>
    </source>
</reference>
<feature type="active site" evidence="3">
    <location>
        <position position="131"/>
    </location>
</feature>
<dbReference type="RefSeq" id="WP_275845083.1">
    <property type="nucleotide sequence ID" value="NZ_CP135996.1"/>
</dbReference>
<keyword evidence="3" id="KW-0648">Protein biosynthesis</keyword>
<organism evidence="4 5">
    <name type="scientific">Caproicibacterium argilliputei</name>
    <dbReference type="NCBI Taxonomy" id="3030016"/>
    <lineage>
        <taxon>Bacteria</taxon>
        <taxon>Bacillati</taxon>
        <taxon>Bacillota</taxon>
        <taxon>Clostridia</taxon>
        <taxon>Eubacteriales</taxon>
        <taxon>Oscillospiraceae</taxon>
        <taxon>Caproicibacterium</taxon>
    </lineage>
</organism>
<dbReference type="AlphaFoldDB" id="A0AA97H3B0"/>
<evidence type="ECO:0000256" key="2">
    <source>
        <dbReference type="ARBA" id="ARBA00023004"/>
    </source>
</evidence>
<accession>A0AA97H3B0</accession>
<dbReference type="PIRSF" id="PIRSF004749">
    <property type="entry name" value="Pep_def"/>
    <property type="match status" value="1"/>
</dbReference>
<dbReference type="GO" id="GO:0046872">
    <property type="term" value="F:metal ion binding"/>
    <property type="evidence" value="ECO:0007669"/>
    <property type="project" value="UniProtKB-KW"/>
</dbReference>
<dbReference type="EC" id="3.5.1.88" evidence="3"/>
<evidence type="ECO:0000256" key="1">
    <source>
        <dbReference type="ARBA" id="ARBA00010759"/>
    </source>
</evidence>
<comment type="similarity">
    <text evidence="1 3">Belongs to the polypeptide deformylase family.</text>
</comment>
<dbReference type="PRINTS" id="PR01576">
    <property type="entry name" value="PDEFORMYLASE"/>
</dbReference>
<dbReference type="HAMAP" id="MF_00163">
    <property type="entry name" value="Pep_deformylase"/>
    <property type="match status" value="1"/>
</dbReference>
<feature type="binding site" evidence="3">
    <location>
        <position position="88"/>
    </location>
    <ligand>
        <name>Fe cation</name>
        <dbReference type="ChEBI" id="CHEBI:24875"/>
    </ligand>
</feature>
<evidence type="ECO:0000313" key="4">
    <source>
        <dbReference type="EMBL" id="WOC33645.1"/>
    </source>
</evidence>
<dbReference type="InterPro" id="IPR036821">
    <property type="entry name" value="Peptide_deformylase_sf"/>
</dbReference>
<dbReference type="PANTHER" id="PTHR10458">
    <property type="entry name" value="PEPTIDE DEFORMYLASE"/>
    <property type="match status" value="1"/>
</dbReference>
<keyword evidence="2 3" id="KW-0408">Iron</keyword>
<feature type="binding site" evidence="3">
    <location>
        <position position="134"/>
    </location>
    <ligand>
        <name>Fe cation</name>
        <dbReference type="ChEBI" id="CHEBI:24875"/>
    </ligand>
</feature>
<keyword evidence="5" id="KW-1185">Reference proteome</keyword>
<dbReference type="SUPFAM" id="SSF56420">
    <property type="entry name" value="Peptide deformylase"/>
    <property type="match status" value="1"/>
</dbReference>
<dbReference type="Proteomes" id="UP001300604">
    <property type="component" value="Chromosome"/>
</dbReference>
<evidence type="ECO:0000313" key="5">
    <source>
        <dbReference type="Proteomes" id="UP001300604"/>
    </source>
</evidence>
<dbReference type="EMBL" id="CP135996">
    <property type="protein sequence ID" value="WOC33645.1"/>
    <property type="molecule type" value="Genomic_DNA"/>
</dbReference>
<gene>
    <name evidence="3 4" type="primary">def</name>
    <name evidence="4" type="ORF">PXC00_07295</name>
</gene>
<comment type="function">
    <text evidence="3">Removes the formyl group from the N-terminal Met of newly synthesized proteins. Requires at least a dipeptide for an efficient rate of reaction. N-terminal L-methionine is a prerequisite for activity but the enzyme has broad specificity at other positions.</text>
</comment>
<dbReference type="GO" id="GO:0006412">
    <property type="term" value="P:translation"/>
    <property type="evidence" value="ECO:0007669"/>
    <property type="project" value="UniProtKB-UniRule"/>
</dbReference>
<dbReference type="PANTHER" id="PTHR10458:SF22">
    <property type="entry name" value="PEPTIDE DEFORMYLASE"/>
    <property type="match status" value="1"/>
</dbReference>
<reference evidence="4 5" key="2">
    <citation type="submission" date="2024-06" db="EMBL/GenBank/DDBJ databases">
        <title>Caproicibacterium argilliputei sp. nov, a novel caproic acid producing anaerobic bacterium isolated from pit mud.</title>
        <authorList>
            <person name="Xia S."/>
        </authorList>
    </citation>
    <scope>NUCLEOTIDE SEQUENCE [LARGE SCALE GENOMIC DNA]</scope>
    <source>
        <strain evidence="4 5">ZCY20-5</strain>
    </source>
</reference>
<evidence type="ECO:0000256" key="3">
    <source>
        <dbReference type="HAMAP-Rule" id="MF_00163"/>
    </source>
</evidence>
<name>A0AA97H3B0_9FIRM</name>
<dbReference type="Pfam" id="PF01327">
    <property type="entry name" value="Pep_deformylase"/>
    <property type="match status" value="1"/>
</dbReference>